<accession>A0A7W6BXZ8</accession>
<proteinExistence type="predicted"/>
<dbReference type="InterPro" id="IPR050833">
    <property type="entry name" value="Poly_Biosynth_Transport"/>
</dbReference>
<evidence type="ECO:0000256" key="6">
    <source>
        <dbReference type="SAM" id="Phobius"/>
    </source>
</evidence>
<dbReference type="EMBL" id="JACIDY010000001">
    <property type="protein sequence ID" value="MBB3938917.1"/>
    <property type="molecule type" value="Genomic_DNA"/>
</dbReference>
<dbReference type="AlphaFoldDB" id="A0A7W6BXZ8"/>
<evidence type="ECO:0000313" key="8">
    <source>
        <dbReference type="Proteomes" id="UP000561459"/>
    </source>
</evidence>
<evidence type="ECO:0000256" key="5">
    <source>
        <dbReference type="ARBA" id="ARBA00023136"/>
    </source>
</evidence>
<comment type="subcellular location">
    <subcellularLocation>
        <location evidence="1">Cell membrane</location>
        <topology evidence="1">Multi-pass membrane protein</topology>
    </subcellularLocation>
</comment>
<gene>
    <name evidence="7" type="ORF">GGR39_000546</name>
</gene>
<keyword evidence="3 6" id="KW-0812">Transmembrane</keyword>
<dbReference type="PANTHER" id="PTHR30250:SF11">
    <property type="entry name" value="O-ANTIGEN TRANSPORTER-RELATED"/>
    <property type="match status" value="1"/>
</dbReference>
<feature type="transmembrane region" description="Helical" evidence="6">
    <location>
        <begin position="47"/>
        <end position="69"/>
    </location>
</feature>
<dbReference type="GO" id="GO:0005886">
    <property type="term" value="C:plasma membrane"/>
    <property type="evidence" value="ECO:0007669"/>
    <property type="project" value="UniProtKB-SubCell"/>
</dbReference>
<reference evidence="7 8" key="1">
    <citation type="submission" date="2020-08" db="EMBL/GenBank/DDBJ databases">
        <title>Genomic Encyclopedia of Type Strains, Phase IV (KMG-IV): sequencing the most valuable type-strain genomes for metagenomic binning, comparative biology and taxonomic classification.</title>
        <authorList>
            <person name="Goeker M."/>
        </authorList>
    </citation>
    <scope>NUCLEOTIDE SEQUENCE [LARGE SCALE GENOMIC DNA]</scope>
    <source>
        <strain evidence="7 8">DSM 27568</strain>
    </source>
</reference>
<feature type="transmembrane region" description="Helical" evidence="6">
    <location>
        <begin position="117"/>
        <end position="136"/>
    </location>
</feature>
<organism evidence="7 8">
    <name type="scientific">Novosphingobium fluoreni</name>
    <dbReference type="NCBI Taxonomy" id="1391222"/>
    <lineage>
        <taxon>Bacteria</taxon>
        <taxon>Pseudomonadati</taxon>
        <taxon>Pseudomonadota</taxon>
        <taxon>Alphaproteobacteria</taxon>
        <taxon>Sphingomonadales</taxon>
        <taxon>Sphingomonadaceae</taxon>
        <taxon>Novosphingobium</taxon>
    </lineage>
</organism>
<evidence type="ECO:0000256" key="3">
    <source>
        <dbReference type="ARBA" id="ARBA00022692"/>
    </source>
</evidence>
<keyword evidence="5 6" id="KW-0472">Membrane</keyword>
<evidence type="ECO:0000256" key="2">
    <source>
        <dbReference type="ARBA" id="ARBA00022475"/>
    </source>
</evidence>
<name>A0A7W6BXZ8_9SPHN</name>
<evidence type="ECO:0000313" key="7">
    <source>
        <dbReference type="EMBL" id="MBB3938917.1"/>
    </source>
</evidence>
<feature type="transmembrane region" description="Helical" evidence="6">
    <location>
        <begin position="90"/>
        <end position="111"/>
    </location>
</feature>
<keyword evidence="8" id="KW-1185">Reference proteome</keyword>
<feature type="transmembrane region" description="Helical" evidence="6">
    <location>
        <begin position="332"/>
        <end position="349"/>
    </location>
</feature>
<protein>
    <submittedName>
        <fullName evidence="7">O-antigen/teichoic acid export membrane protein</fullName>
    </submittedName>
</protein>
<dbReference type="Proteomes" id="UP000561459">
    <property type="component" value="Unassembled WGS sequence"/>
</dbReference>
<sequence>MNLALFKEPKLRHIFTYCGSLASMLAVPAVQFFLFAFYARVLGAEQYGIYIAMMAWAPICLEFVALGAGEVLIKRVSRASSSFPEAAAHFYRTTALTLPFALTLYTGATMLLVRHTIGWQIVLGVGACELIGMRLFTGAENFAIATRRIRWANEFRILQAFPRALGVGVAYYLLDLHSVSSLALAGSVGILLGALVCIAVAWHRFPRPSGGFDSTAFGEGIWFAGNQIARAGQQNIDRVVLGWSVEPSLLAIFGAAQRFVQVGILPIQAILRSTYPNFFARGHEGVRSSLRYGGKVLLLISAVGAMCAAVLWIAAMFVPAALGNQFNASAGYLRWLTPSLLLVGFNYVAADILTGSDHQRLRTSLMMISIAIQAGMFALFHEGSELLLAAYAGIGFAAASNWTAVLYLAWRERRDSPVGLAAA</sequence>
<keyword evidence="2" id="KW-1003">Cell membrane</keyword>
<feature type="transmembrane region" description="Helical" evidence="6">
    <location>
        <begin position="157"/>
        <end position="174"/>
    </location>
</feature>
<feature type="transmembrane region" description="Helical" evidence="6">
    <location>
        <begin position="361"/>
        <end position="380"/>
    </location>
</feature>
<evidence type="ECO:0000256" key="1">
    <source>
        <dbReference type="ARBA" id="ARBA00004651"/>
    </source>
</evidence>
<feature type="transmembrane region" description="Helical" evidence="6">
    <location>
        <begin position="21"/>
        <end position="41"/>
    </location>
</feature>
<dbReference type="PANTHER" id="PTHR30250">
    <property type="entry name" value="PST FAMILY PREDICTED COLANIC ACID TRANSPORTER"/>
    <property type="match status" value="1"/>
</dbReference>
<feature type="transmembrane region" description="Helical" evidence="6">
    <location>
        <begin position="296"/>
        <end position="320"/>
    </location>
</feature>
<feature type="transmembrane region" description="Helical" evidence="6">
    <location>
        <begin position="386"/>
        <end position="410"/>
    </location>
</feature>
<keyword evidence="4 6" id="KW-1133">Transmembrane helix</keyword>
<dbReference type="Pfam" id="PF01943">
    <property type="entry name" value="Polysacc_synt"/>
    <property type="match status" value="1"/>
</dbReference>
<feature type="transmembrane region" description="Helical" evidence="6">
    <location>
        <begin position="180"/>
        <end position="202"/>
    </location>
</feature>
<evidence type="ECO:0000256" key="4">
    <source>
        <dbReference type="ARBA" id="ARBA00022989"/>
    </source>
</evidence>
<dbReference type="RefSeq" id="WP_221225900.1">
    <property type="nucleotide sequence ID" value="NZ_JACIDY010000001.1"/>
</dbReference>
<comment type="caution">
    <text evidence="7">The sequence shown here is derived from an EMBL/GenBank/DDBJ whole genome shotgun (WGS) entry which is preliminary data.</text>
</comment>
<dbReference type="InterPro" id="IPR002797">
    <property type="entry name" value="Polysacc_synth"/>
</dbReference>